<keyword evidence="3" id="KW-0663">Pyridoxal phosphate</keyword>
<dbReference type="PANTHER" id="PTHR48097">
    <property type="entry name" value="L-THREONINE ALDOLASE-RELATED"/>
    <property type="match status" value="1"/>
</dbReference>
<comment type="cofactor">
    <cofactor evidence="1">
        <name>pyridoxal 5'-phosphate</name>
        <dbReference type="ChEBI" id="CHEBI:597326"/>
    </cofactor>
</comment>
<dbReference type="SUPFAM" id="SSF53383">
    <property type="entry name" value="PLP-dependent transferases"/>
    <property type="match status" value="1"/>
</dbReference>
<comment type="similarity">
    <text evidence="2">Belongs to the threonine aldolase family.</text>
</comment>
<dbReference type="InterPro" id="IPR001597">
    <property type="entry name" value="ArAA_b-elim_lyase/Thr_aldolase"/>
</dbReference>
<accession>A0A382CNZ0</accession>
<reference evidence="5" key="1">
    <citation type="submission" date="2018-05" db="EMBL/GenBank/DDBJ databases">
        <authorList>
            <person name="Lanie J.A."/>
            <person name="Ng W.-L."/>
            <person name="Kazmierczak K.M."/>
            <person name="Andrzejewski T.M."/>
            <person name="Davidsen T.M."/>
            <person name="Wayne K.J."/>
            <person name="Tettelin H."/>
            <person name="Glass J.I."/>
            <person name="Rusch D."/>
            <person name="Podicherti R."/>
            <person name="Tsui H.-C.T."/>
            <person name="Winkler M.E."/>
        </authorList>
    </citation>
    <scope>NUCLEOTIDE SEQUENCE</scope>
</reference>
<gene>
    <name evidence="5" type="ORF">METZ01_LOCUS179871</name>
</gene>
<dbReference type="InterPro" id="IPR015421">
    <property type="entry name" value="PyrdxlP-dep_Trfase_major"/>
</dbReference>
<dbReference type="InterPro" id="IPR015424">
    <property type="entry name" value="PyrdxlP-dep_Trfase"/>
</dbReference>
<feature type="non-terminal residue" evidence="5">
    <location>
        <position position="102"/>
    </location>
</feature>
<proteinExistence type="inferred from homology"/>
<dbReference type="GO" id="GO:0006545">
    <property type="term" value="P:glycine biosynthetic process"/>
    <property type="evidence" value="ECO:0007669"/>
    <property type="project" value="TreeGrafter"/>
</dbReference>
<dbReference type="Gene3D" id="3.40.640.10">
    <property type="entry name" value="Type I PLP-dependent aspartate aminotransferase-like (Major domain)"/>
    <property type="match status" value="1"/>
</dbReference>
<dbReference type="GO" id="GO:0008732">
    <property type="term" value="F:L-allo-threonine aldolase activity"/>
    <property type="evidence" value="ECO:0007669"/>
    <property type="project" value="TreeGrafter"/>
</dbReference>
<protein>
    <recommendedName>
        <fullName evidence="4">Aromatic amino acid beta-eliminating lyase/threonine aldolase domain-containing protein</fullName>
    </recommendedName>
</protein>
<evidence type="ECO:0000256" key="1">
    <source>
        <dbReference type="ARBA" id="ARBA00001933"/>
    </source>
</evidence>
<evidence type="ECO:0000259" key="4">
    <source>
        <dbReference type="Pfam" id="PF01212"/>
    </source>
</evidence>
<evidence type="ECO:0000256" key="3">
    <source>
        <dbReference type="ARBA" id="ARBA00022898"/>
    </source>
</evidence>
<dbReference type="AlphaFoldDB" id="A0A382CNZ0"/>
<dbReference type="GO" id="GO:0005829">
    <property type="term" value="C:cytosol"/>
    <property type="evidence" value="ECO:0007669"/>
    <property type="project" value="TreeGrafter"/>
</dbReference>
<dbReference type="Pfam" id="PF01212">
    <property type="entry name" value="Beta_elim_lyase"/>
    <property type="match status" value="1"/>
</dbReference>
<dbReference type="GO" id="GO:0006567">
    <property type="term" value="P:L-threonine catabolic process"/>
    <property type="evidence" value="ECO:0007669"/>
    <property type="project" value="TreeGrafter"/>
</dbReference>
<evidence type="ECO:0000256" key="2">
    <source>
        <dbReference type="ARBA" id="ARBA00006966"/>
    </source>
</evidence>
<dbReference type="EMBL" id="UINC01035118">
    <property type="protein sequence ID" value="SVB27017.1"/>
    <property type="molecule type" value="Genomic_DNA"/>
</dbReference>
<evidence type="ECO:0000313" key="5">
    <source>
        <dbReference type="EMBL" id="SVB27017.1"/>
    </source>
</evidence>
<sequence>MKLIDLRSDTVTLPSPEMYEAIVSAELGDDVFAEDPTVNALQEKATEITGKEAGLLVPSGTMGNLVSILTHCKRGTEAILGDQSHTFLYECGGISAYGGGYS</sequence>
<dbReference type="PANTHER" id="PTHR48097:SF9">
    <property type="entry name" value="L-THREONINE ALDOLASE"/>
    <property type="match status" value="1"/>
</dbReference>
<feature type="domain" description="Aromatic amino acid beta-eliminating lyase/threonine aldolase" evidence="4">
    <location>
        <begin position="5"/>
        <end position="99"/>
    </location>
</feature>
<name>A0A382CNZ0_9ZZZZ</name>
<organism evidence="5">
    <name type="scientific">marine metagenome</name>
    <dbReference type="NCBI Taxonomy" id="408172"/>
    <lineage>
        <taxon>unclassified sequences</taxon>
        <taxon>metagenomes</taxon>
        <taxon>ecological metagenomes</taxon>
    </lineage>
</organism>